<protein>
    <recommendedName>
        <fullName evidence="4">G domain-containing protein</fullName>
    </recommendedName>
</protein>
<evidence type="ECO:0000313" key="6">
    <source>
        <dbReference type="Proteomes" id="UP000765509"/>
    </source>
</evidence>
<proteinExistence type="predicted"/>
<name>A0A9Q3EYH9_9BASI</name>
<dbReference type="Gene3D" id="1.10.1580.10">
    <property type="match status" value="1"/>
</dbReference>
<keyword evidence="6" id="KW-1185">Reference proteome</keyword>
<dbReference type="InterPro" id="IPR023179">
    <property type="entry name" value="GTP-bd_ortho_bundle_sf"/>
</dbReference>
<evidence type="ECO:0000256" key="2">
    <source>
        <dbReference type="ARBA" id="ARBA00023134"/>
    </source>
</evidence>
<evidence type="ECO:0000313" key="5">
    <source>
        <dbReference type="EMBL" id="MBW0526352.1"/>
    </source>
</evidence>
<feature type="compositionally biased region" description="Basic residues" evidence="3">
    <location>
        <begin position="445"/>
        <end position="456"/>
    </location>
</feature>
<comment type="caution">
    <text evidence="5">The sequence shown here is derived from an EMBL/GenBank/DDBJ whole genome shotgun (WGS) entry which is preliminary data.</text>
</comment>
<dbReference type="EMBL" id="AVOT02032587">
    <property type="protein sequence ID" value="MBW0526352.1"/>
    <property type="molecule type" value="Genomic_DNA"/>
</dbReference>
<dbReference type="Gene3D" id="3.40.50.300">
    <property type="entry name" value="P-loop containing nucleotide triphosphate hydrolases"/>
    <property type="match status" value="1"/>
</dbReference>
<gene>
    <name evidence="5" type="ORF">O181_066067</name>
</gene>
<evidence type="ECO:0000256" key="3">
    <source>
        <dbReference type="SAM" id="MobiDB-lite"/>
    </source>
</evidence>
<keyword evidence="2" id="KW-0342">GTP-binding</keyword>
<dbReference type="PANTHER" id="PTHR45782">
    <property type="entry name" value="MITOCHONDRIAL RIBOSOME-ASSOCIATED GTPASE 1"/>
    <property type="match status" value="1"/>
</dbReference>
<feature type="domain" description="G" evidence="4">
    <location>
        <begin position="163"/>
        <end position="237"/>
    </location>
</feature>
<feature type="region of interest" description="Disordered" evidence="3">
    <location>
        <begin position="418"/>
        <end position="456"/>
    </location>
</feature>
<dbReference type="Pfam" id="PF01926">
    <property type="entry name" value="MMR_HSR1"/>
    <property type="match status" value="1"/>
</dbReference>
<dbReference type="PANTHER" id="PTHR45782:SF4">
    <property type="entry name" value="MITOCHONDRIAL RIBOSOME-ASSOCIATED GTPASE 1"/>
    <property type="match status" value="1"/>
</dbReference>
<dbReference type="GO" id="GO:0032543">
    <property type="term" value="P:mitochondrial translation"/>
    <property type="evidence" value="ECO:0007669"/>
    <property type="project" value="TreeGrafter"/>
</dbReference>
<dbReference type="GO" id="GO:0005525">
    <property type="term" value="F:GTP binding"/>
    <property type="evidence" value="ECO:0007669"/>
    <property type="project" value="UniProtKB-KW"/>
</dbReference>
<dbReference type="GO" id="GO:0005739">
    <property type="term" value="C:mitochondrion"/>
    <property type="evidence" value="ECO:0007669"/>
    <property type="project" value="TreeGrafter"/>
</dbReference>
<dbReference type="InterPro" id="IPR027417">
    <property type="entry name" value="P-loop_NTPase"/>
</dbReference>
<evidence type="ECO:0000256" key="1">
    <source>
        <dbReference type="ARBA" id="ARBA00022741"/>
    </source>
</evidence>
<dbReference type="GO" id="GO:0003924">
    <property type="term" value="F:GTPase activity"/>
    <property type="evidence" value="ECO:0007669"/>
    <property type="project" value="TreeGrafter"/>
</dbReference>
<dbReference type="OrthoDB" id="269151at2759"/>
<dbReference type="InterPro" id="IPR006073">
    <property type="entry name" value="GTP-bd"/>
</dbReference>
<sequence length="456" mass="49855">MAALVSLPFSSDIKFNLVIMQKAIDVNLAFMASRSHGQGYEGDAKSPSYDGREMLRDFSSGSQPSSKLGPCRLIVYNKKDLADRDCEQPLKEAFKKHGQTVFFTSSRVDDDVRKVLLHAQELTRANLLMRYGHNQTSDRRQGITKISSHPKPHSVLGHTRGMKIMFCGMPNVGKSSLLNALRRVGCHKAKAASEAPMPGHTRSVGGLVKIADGSPSTSGWPVYAFDTPGIMPPYLGFGSQAAERAFKMALTAGIKESLFDNYDLASYLLHIFLLRYSSSPRALEELSSALKLTSACDFPSELLDPSQPLPIEQLLLGVADRVKALKAGGSPDLDAAAQWMLKCFRDGRFGGWTLDDVGQLSLFKPAENNKVGPPARCMKLLEDDSQRSALSRGTHPSTTLSERVGSLVSHYLSSLNNAPPSKTAVKMAARRAGKELQRAQSQLQKVKRRARSKPSH</sequence>
<evidence type="ECO:0000259" key="4">
    <source>
        <dbReference type="Pfam" id="PF01926"/>
    </source>
</evidence>
<dbReference type="AlphaFoldDB" id="A0A9Q3EYH9"/>
<feature type="region of interest" description="Disordered" evidence="3">
    <location>
        <begin position="134"/>
        <end position="154"/>
    </location>
</feature>
<dbReference type="SUPFAM" id="SSF52540">
    <property type="entry name" value="P-loop containing nucleoside triphosphate hydrolases"/>
    <property type="match status" value="1"/>
</dbReference>
<keyword evidence="1" id="KW-0547">Nucleotide-binding</keyword>
<accession>A0A9Q3EYH9</accession>
<dbReference type="Proteomes" id="UP000765509">
    <property type="component" value="Unassembled WGS sequence"/>
</dbReference>
<reference evidence="5" key="1">
    <citation type="submission" date="2021-03" db="EMBL/GenBank/DDBJ databases">
        <title>Draft genome sequence of rust myrtle Austropuccinia psidii MF-1, a brazilian biotype.</title>
        <authorList>
            <person name="Quecine M.C."/>
            <person name="Pachon D.M.R."/>
            <person name="Bonatelli M.L."/>
            <person name="Correr F.H."/>
            <person name="Franceschini L.M."/>
            <person name="Leite T.F."/>
            <person name="Margarido G.R.A."/>
            <person name="Almeida C.A."/>
            <person name="Ferrarezi J.A."/>
            <person name="Labate C.A."/>
        </authorList>
    </citation>
    <scope>NUCLEOTIDE SEQUENCE</scope>
    <source>
        <strain evidence="5">MF-1</strain>
    </source>
</reference>
<organism evidence="5 6">
    <name type="scientific">Austropuccinia psidii MF-1</name>
    <dbReference type="NCBI Taxonomy" id="1389203"/>
    <lineage>
        <taxon>Eukaryota</taxon>
        <taxon>Fungi</taxon>
        <taxon>Dikarya</taxon>
        <taxon>Basidiomycota</taxon>
        <taxon>Pucciniomycotina</taxon>
        <taxon>Pucciniomycetes</taxon>
        <taxon>Pucciniales</taxon>
        <taxon>Sphaerophragmiaceae</taxon>
        <taxon>Austropuccinia</taxon>
    </lineage>
</organism>